<gene>
    <name evidence="2" type="ORF">NDU88_013246</name>
</gene>
<dbReference type="EMBL" id="JANPWB010000010">
    <property type="protein sequence ID" value="KAJ1146995.1"/>
    <property type="molecule type" value="Genomic_DNA"/>
</dbReference>
<organism evidence="2 3">
    <name type="scientific">Pleurodeles waltl</name>
    <name type="common">Iberian ribbed newt</name>
    <dbReference type="NCBI Taxonomy" id="8319"/>
    <lineage>
        <taxon>Eukaryota</taxon>
        <taxon>Metazoa</taxon>
        <taxon>Chordata</taxon>
        <taxon>Craniata</taxon>
        <taxon>Vertebrata</taxon>
        <taxon>Euteleostomi</taxon>
        <taxon>Amphibia</taxon>
        <taxon>Batrachia</taxon>
        <taxon>Caudata</taxon>
        <taxon>Salamandroidea</taxon>
        <taxon>Salamandridae</taxon>
        <taxon>Pleurodelinae</taxon>
        <taxon>Pleurodeles</taxon>
    </lineage>
</organism>
<evidence type="ECO:0000313" key="3">
    <source>
        <dbReference type="Proteomes" id="UP001066276"/>
    </source>
</evidence>
<feature type="compositionally biased region" description="Polar residues" evidence="1">
    <location>
        <begin position="98"/>
        <end position="109"/>
    </location>
</feature>
<comment type="caution">
    <text evidence="2">The sequence shown here is derived from an EMBL/GenBank/DDBJ whole genome shotgun (WGS) entry which is preliminary data.</text>
</comment>
<feature type="region of interest" description="Disordered" evidence="1">
    <location>
        <begin position="43"/>
        <end position="113"/>
    </location>
</feature>
<keyword evidence="3" id="KW-1185">Reference proteome</keyword>
<protein>
    <submittedName>
        <fullName evidence="2">Uncharacterized protein</fullName>
    </submittedName>
</protein>
<reference evidence="2" key="1">
    <citation type="journal article" date="2022" name="bioRxiv">
        <title>Sequencing and chromosome-scale assembly of the giantPleurodeles waltlgenome.</title>
        <authorList>
            <person name="Brown T."/>
            <person name="Elewa A."/>
            <person name="Iarovenko S."/>
            <person name="Subramanian E."/>
            <person name="Araus A.J."/>
            <person name="Petzold A."/>
            <person name="Susuki M."/>
            <person name="Suzuki K.-i.T."/>
            <person name="Hayashi T."/>
            <person name="Toyoda A."/>
            <person name="Oliveira C."/>
            <person name="Osipova E."/>
            <person name="Leigh N.D."/>
            <person name="Simon A."/>
            <person name="Yun M.H."/>
        </authorList>
    </citation>
    <scope>NUCLEOTIDE SEQUENCE</scope>
    <source>
        <strain evidence="2">20211129_DDA</strain>
        <tissue evidence="2">Liver</tissue>
    </source>
</reference>
<evidence type="ECO:0000256" key="1">
    <source>
        <dbReference type="SAM" id="MobiDB-lite"/>
    </source>
</evidence>
<dbReference type="Proteomes" id="UP001066276">
    <property type="component" value="Chromosome 6"/>
</dbReference>
<dbReference type="AlphaFoldDB" id="A0AAV7R674"/>
<proteinExistence type="predicted"/>
<feature type="compositionally biased region" description="Polar residues" evidence="1">
    <location>
        <begin position="62"/>
        <end position="71"/>
    </location>
</feature>
<sequence length="136" mass="14727">MPQATPCPSTPSLHPQVREMDILDWVYKECLLLTRASPGLAQALFSPSRGTPPADLSLSARRLQSQCQGTSVPRDLSLSAKGPQCKETADSVPRDLSLSANRPQCQGTSVHRDFSAKRLQPQCVETSVPTDLRISG</sequence>
<accession>A0AAV7R674</accession>
<evidence type="ECO:0000313" key="2">
    <source>
        <dbReference type="EMBL" id="KAJ1146995.1"/>
    </source>
</evidence>
<name>A0AAV7R674_PLEWA</name>